<comment type="caution">
    <text evidence="2">The sequence shown here is derived from an EMBL/GenBank/DDBJ whole genome shotgun (WGS) entry which is preliminary data.</text>
</comment>
<sequence>MIARDRAEKNQPRGDSSSVPASEEKEVPRRRERKGALLAVQGEGNERMIRSAKTRAWDELIGTMDRDAWGRPYWLVLGKLRSRKPPATEALDRVNEENGIQNELLFDDLSDIPSNTSSENELSDIIATFLT</sequence>
<accession>A0A6V7H9R0</accession>
<name>A0A6V7H9R0_9HYME</name>
<evidence type="ECO:0000313" key="3">
    <source>
        <dbReference type="Proteomes" id="UP000752696"/>
    </source>
</evidence>
<gene>
    <name evidence="2" type="ORF">MHI_LOCUS664472</name>
</gene>
<dbReference type="Proteomes" id="UP000752696">
    <property type="component" value="Unassembled WGS sequence"/>
</dbReference>
<organism evidence="2 3">
    <name type="scientific">Heterotrigona itama</name>
    <dbReference type="NCBI Taxonomy" id="395501"/>
    <lineage>
        <taxon>Eukaryota</taxon>
        <taxon>Metazoa</taxon>
        <taxon>Ecdysozoa</taxon>
        <taxon>Arthropoda</taxon>
        <taxon>Hexapoda</taxon>
        <taxon>Insecta</taxon>
        <taxon>Pterygota</taxon>
        <taxon>Neoptera</taxon>
        <taxon>Endopterygota</taxon>
        <taxon>Hymenoptera</taxon>
        <taxon>Apocrita</taxon>
        <taxon>Aculeata</taxon>
        <taxon>Apoidea</taxon>
        <taxon>Anthophila</taxon>
        <taxon>Apidae</taxon>
        <taxon>Heterotrigona</taxon>
    </lineage>
</organism>
<dbReference type="OrthoDB" id="7697131at2759"/>
<feature type="region of interest" description="Disordered" evidence="1">
    <location>
        <begin position="1"/>
        <end position="35"/>
    </location>
</feature>
<dbReference type="EMBL" id="CAJDYZ010009502">
    <property type="protein sequence ID" value="CAD1476684.1"/>
    <property type="molecule type" value="Genomic_DNA"/>
</dbReference>
<keyword evidence="3" id="KW-1185">Reference proteome</keyword>
<evidence type="ECO:0000256" key="1">
    <source>
        <dbReference type="SAM" id="MobiDB-lite"/>
    </source>
</evidence>
<proteinExistence type="predicted"/>
<dbReference type="AlphaFoldDB" id="A0A6V7H9R0"/>
<reference evidence="2" key="1">
    <citation type="submission" date="2020-07" db="EMBL/GenBank/DDBJ databases">
        <authorList>
            <person name="Nazaruddin N."/>
        </authorList>
    </citation>
    <scope>NUCLEOTIDE SEQUENCE</scope>
</reference>
<protein>
    <submittedName>
        <fullName evidence="2">Uncharacterized protein</fullName>
    </submittedName>
</protein>
<evidence type="ECO:0000313" key="2">
    <source>
        <dbReference type="EMBL" id="CAD1476684.1"/>
    </source>
</evidence>
<feature type="compositionally biased region" description="Basic and acidic residues" evidence="1">
    <location>
        <begin position="1"/>
        <end position="12"/>
    </location>
</feature>